<dbReference type="Proteomes" id="UP000306509">
    <property type="component" value="Unassembled WGS sequence"/>
</dbReference>
<comment type="function">
    <text evidence="6">The RuvA-RuvB-RuvC complex processes Holliday junction (HJ) DNA during genetic recombination and DNA repair, while the RuvA-RuvB complex plays an important role in the rescue of blocked DNA replication forks via replication fork reversal (RFR). RuvA specifically binds to HJ cruciform DNA, conferring on it an open structure. The RuvB hexamer acts as an ATP-dependent pump, pulling dsDNA into and through the RuvAB complex. HJ branch migration allows RuvC to scan DNA until it finds its consensus sequence, where it cleaves and resolves the cruciform DNA.</text>
</comment>
<keyword evidence="8" id="KW-0067">ATP-binding</keyword>
<feature type="domain" description="Helix-hairpin-helix DNA-binding motif class 1" evidence="7">
    <location>
        <begin position="108"/>
        <end position="127"/>
    </location>
</feature>
<dbReference type="SUPFAM" id="SSF50249">
    <property type="entry name" value="Nucleic acid-binding proteins"/>
    <property type="match status" value="1"/>
</dbReference>
<feature type="domain" description="Helix-hairpin-helix DNA-binding motif class 1" evidence="7">
    <location>
        <begin position="73"/>
        <end position="92"/>
    </location>
</feature>
<dbReference type="CDD" id="cd14332">
    <property type="entry name" value="UBA_RuvA_C"/>
    <property type="match status" value="1"/>
</dbReference>
<accession>A0A4U8QEW4</accession>
<dbReference type="Gene3D" id="2.40.50.140">
    <property type="entry name" value="Nucleic acid-binding proteins"/>
    <property type="match status" value="1"/>
</dbReference>
<dbReference type="GO" id="GO:0000400">
    <property type="term" value="F:four-way junction DNA binding"/>
    <property type="evidence" value="ECO:0007669"/>
    <property type="project" value="UniProtKB-UniRule"/>
</dbReference>
<dbReference type="HAMAP" id="MF_00031">
    <property type="entry name" value="DNA_HJ_migration_RuvA"/>
    <property type="match status" value="1"/>
</dbReference>
<dbReference type="Gene3D" id="1.10.150.20">
    <property type="entry name" value="5' to 3' exonuclease, C-terminal subdomain"/>
    <property type="match status" value="1"/>
</dbReference>
<dbReference type="InterPro" id="IPR010994">
    <property type="entry name" value="RuvA_2-like"/>
</dbReference>
<dbReference type="GO" id="GO:0005737">
    <property type="term" value="C:cytoplasm"/>
    <property type="evidence" value="ECO:0007669"/>
    <property type="project" value="UniProtKB-SubCell"/>
</dbReference>
<dbReference type="EMBL" id="QGQD01000006">
    <property type="protein sequence ID" value="TLD02723.1"/>
    <property type="molecule type" value="Genomic_DNA"/>
</dbReference>
<comment type="domain">
    <text evidence="6">Has three domains with a flexible linker between the domains II and III and assumes an 'L' shape. Domain III is highly mobile and contacts RuvB.</text>
</comment>
<dbReference type="RefSeq" id="WP_138001583.1">
    <property type="nucleotide sequence ID" value="NZ_QGQD01000006.1"/>
</dbReference>
<dbReference type="GO" id="GO:0048476">
    <property type="term" value="C:Holliday junction resolvase complex"/>
    <property type="evidence" value="ECO:0007669"/>
    <property type="project" value="UniProtKB-UniRule"/>
</dbReference>
<dbReference type="Pfam" id="PF07499">
    <property type="entry name" value="RuvA_C"/>
    <property type="match status" value="1"/>
</dbReference>
<evidence type="ECO:0000256" key="4">
    <source>
        <dbReference type="ARBA" id="ARBA00023172"/>
    </source>
</evidence>
<keyword evidence="8" id="KW-0547">Nucleotide-binding</keyword>
<dbReference type="GO" id="GO:0009379">
    <property type="term" value="C:Holliday junction helicase complex"/>
    <property type="evidence" value="ECO:0007669"/>
    <property type="project" value="InterPro"/>
</dbReference>
<comment type="similarity">
    <text evidence="6">Belongs to the RuvA family.</text>
</comment>
<dbReference type="GO" id="GO:0005524">
    <property type="term" value="F:ATP binding"/>
    <property type="evidence" value="ECO:0007669"/>
    <property type="project" value="InterPro"/>
</dbReference>
<dbReference type="InterPro" id="IPR012340">
    <property type="entry name" value="NA-bd_OB-fold"/>
</dbReference>
<dbReference type="NCBIfam" id="TIGR00084">
    <property type="entry name" value="ruvA"/>
    <property type="match status" value="1"/>
</dbReference>
<evidence type="ECO:0000256" key="1">
    <source>
        <dbReference type="ARBA" id="ARBA00022490"/>
    </source>
</evidence>
<dbReference type="Gene3D" id="1.10.8.10">
    <property type="entry name" value="DNA helicase RuvA subunit, C-terminal domain"/>
    <property type="match status" value="1"/>
</dbReference>
<dbReference type="GO" id="GO:0016787">
    <property type="term" value="F:hydrolase activity"/>
    <property type="evidence" value="ECO:0007669"/>
    <property type="project" value="UniProtKB-KW"/>
</dbReference>
<dbReference type="SUPFAM" id="SSF46929">
    <property type="entry name" value="DNA helicase RuvA subunit, C-terminal domain"/>
    <property type="match status" value="1"/>
</dbReference>
<dbReference type="GO" id="GO:0009378">
    <property type="term" value="F:four-way junction helicase activity"/>
    <property type="evidence" value="ECO:0007669"/>
    <property type="project" value="InterPro"/>
</dbReference>
<dbReference type="InterPro" id="IPR011114">
    <property type="entry name" value="RuvA_C"/>
</dbReference>
<keyword evidence="3 6" id="KW-0238">DNA-binding</keyword>
<dbReference type="Pfam" id="PF01330">
    <property type="entry name" value="RuvA_N"/>
    <property type="match status" value="1"/>
</dbReference>
<keyword evidence="2 6" id="KW-0227">DNA damage</keyword>
<evidence type="ECO:0000256" key="5">
    <source>
        <dbReference type="ARBA" id="ARBA00023204"/>
    </source>
</evidence>
<evidence type="ECO:0000313" key="8">
    <source>
        <dbReference type="EMBL" id="TLD02723.1"/>
    </source>
</evidence>
<feature type="region of interest" description="Domain I" evidence="6">
    <location>
        <begin position="1"/>
        <end position="64"/>
    </location>
</feature>
<dbReference type="AlphaFoldDB" id="A0A4U8QEW4"/>
<keyword evidence="8" id="KW-0347">Helicase</keyword>
<name>A0A4U8QEW4_9FIRM</name>
<comment type="caution">
    <text evidence="6">Lacks conserved residue(s) required for the propagation of feature annotation.</text>
</comment>
<keyword evidence="8" id="KW-0378">Hydrolase</keyword>
<dbReference type="InterPro" id="IPR036267">
    <property type="entry name" value="RuvA_C_sf"/>
</dbReference>
<reference evidence="8 9" key="1">
    <citation type="journal article" date="2019" name="Anaerobe">
        <title>Detection of Robinsoniella peoriensis in multiple bone samples of a trauma patient.</title>
        <authorList>
            <person name="Schrottner P."/>
            <person name="Hartwich K."/>
            <person name="Bunk B."/>
            <person name="Schober I."/>
            <person name="Helbig S."/>
            <person name="Rudolph W.W."/>
            <person name="Gunzer F."/>
        </authorList>
    </citation>
    <scope>NUCLEOTIDE SEQUENCE [LARGE SCALE GENOMIC DNA]</scope>
    <source>
        <strain evidence="8 9">DSM 106044</strain>
    </source>
</reference>
<dbReference type="SMART" id="SM00278">
    <property type="entry name" value="HhH1"/>
    <property type="match status" value="2"/>
</dbReference>
<sequence>MIAYLRGDVAALNENSVILEVNNIGYLVYVSGRDADRLAGAKKEVCVHTYMHVKEDALQLYGFCTQDDLEIFKLLLGVNGIGPKAALGVLTALSADDLRFAILSEDAKAIAKAPGVGNKTAQKVILELKDKLSLEDAFEKRLTNQNDLAVSTGMTDNKGEAVQALVALGYSNTDALKAVNKAELTEKMDTEAILKAALKQMAFL</sequence>
<dbReference type="GO" id="GO:0006281">
    <property type="term" value="P:DNA repair"/>
    <property type="evidence" value="ECO:0007669"/>
    <property type="project" value="UniProtKB-UniRule"/>
</dbReference>
<dbReference type="InterPro" id="IPR003583">
    <property type="entry name" value="Hlx-hairpin-Hlx_DNA-bd_motif"/>
</dbReference>
<proteinExistence type="inferred from homology"/>
<feature type="region of interest" description="Domain III" evidence="6">
    <location>
        <begin position="155"/>
        <end position="204"/>
    </location>
</feature>
<protein>
    <recommendedName>
        <fullName evidence="6">Holliday junction branch migration complex subunit RuvA</fullName>
    </recommendedName>
</protein>
<dbReference type="InterPro" id="IPR013849">
    <property type="entry name" value="DNA_helicase_Holl-junc_RuvA_I"/>
</dbReference>
<organism evidence="8 9">
    <name type="scientific">Robinsoniella peoriensis</name>
    <dbReference type="NCBI Taxonomy" id="180332"/>
    <lineage>
        <taxon>Bacteria</taxon>
        <taxon>Bacillati</taxon>
        <taxon>Bacillota</taxon>
        <taxon>Clostridia</taxon>
        <taxon>Lachnospirales</taxon>
        <taxon>Lachnospiraceae</taxon>
        <taxon>Robinsoniella</taxon>
    </lineage>
</organism>
<keyword evidence="4 6" id="KW-0233">DNA recombination</keyword>
<evidence type="ECO:0000256" key="2">
    <source>
        <dbReference type="ARBA" id="ARBA00022763"/>
    </source>
</evidence>
<comment type="caution">
    <text evidence="8">The sequence shown here is derived from an EMBL/GenBank/DDBJ whole genome shotgun (WGS) entry which is preliminary data.</text>
</comment>
<evidence type="ECO:0000256" key="3">
    <source>
        <dbReference type="ARBA" id="ARBA00023125"/>
    </source>
</evidence>
<dbReference type="STRING" id="180332.GCA_000797495_04491"/>
<comment type="subunit">
    <text evidence="6">Homotetramer. Forms an RuvA(8)-RuvB(12)-Holliday junction (HJ) complex. HJ DNA is sandwiched between 2 RuvA tetramers; dsDNA enters through RuvA and exits via RuvB. An RuvB hexamer assembles on each DNA strand where it exits the tetramer. Each RuvB hexamer is contacted by two RuvA subunits (via domain III) on 2 adjacent RuvB subunits; this complex drives branch migration. In the full resolvosome a probable DNA-RuvA(4)-RuvB(12)-RuvC(2) complex forms which resolves the HJ.</text>
</comment>
<gene>
    <name evidence="6 8" type="primary">ruvA</name>
    <name evidence="8" type="ORF">DSM106044_00222</name>
</gene>
<comment type="subcellular location">
    <subcellularLocation>
        <location evidence="6">Cytoplasm</location>
    </subcellularLocation>
</comment>
<dbReference type="GO" id="GO:0006310">
    <property type="term" value="P:DNA recombination"/>
    <property type="evidence" value="ECO:0007669"/>
    <property type="project" value="UniProtKB-UniRule"/>
</dbReference>
<keyword evidence="5 6" id="KW-0234">DNA repair</keyword>
<dbReference type="InterPro" id="IPR000085">
    <property type="entry name" value="RuvA"/>
</dbReference>
<evidence type="ECO:0000256" key="6">
    <source>
        <dbReference type="HAMAP-Rule" id="MF_00031"/>
    </source>
</evidence>
<dbReference type="SUPFAM" id="SSF47781">
    <property type="entry name" value="RuvA domain 2-like"/>
    <property type="match status" value="1"/>
</dbReference>
<keyword evidence="9" id="KW-1185">Reference proteome</keyword>
<evidence type="ECO:0000259" key="7">
    <source>
        <dbReference type="SMART" id="SM00278"/>
    </source>
</evidence>
<dbReference type="Pfam" id="PF14520">
    <property type="entry name" value="HHH_5"/>
    <property type="match status" value="1"/>
</dbReference>
<keyword evidence="1 6" id="KW-0963">Cytoplasm</keyword>
<evidence type="ECO:0000313" key="9">
    <source>
        <dbReference type="Proteomes" id="UP000306509"/>
    </source>
</evidence>